<reference evidence="1 2" key="1">
    <citation type="submission" date="2018-02" db="EMBL/GenBank/DDBJ databases">
        <title>Fusarium culmorum secondary metabolites in fungal-bacterial-plant interactions.</title>
        <authorList>
            <person name="Schmidt R."/>
        </authorList>
    </citation>
    <scope>NUCLEOTIDE SEQUENCE [LARGE SCALE GENOMIC DNA]</scope>
    <source>
        <strain evidence="1 2">PV</strain>
    </source>
</reference>
<keyword evidence="2" id="KW-1185">Reference proteome</keyword>
<dbReference type="Proteomes" id="UP000241587">
    <property type="component" value="Unassembled WGS sequence"/>
</dbReference>
<comment type="caution">
    <text evidence="1">The sequence shown here is derived from an EMBL/GenBank/DDBJ whole genome shotgun (WGS) entry which is preliminary data.</text>
</comment>
<dbReference type="EMBL" id="PVEM01000003">
    <property type="protein sequence ID" value="PTD09352.1"/>
    <property type="molecule type" value="Genomic_DNA"/>
</dbReference>
<organism evidence="1 2">
    <name type="scientific">Fusarium culmorum</name>
    <dbReference type="NCBI Taxonomy" id="5516"/>
    <lineage>
        <taxon>Eukaryota</taxon>
        <taxon>Fungi</taxon>
        <taxon>Dikarya</taxon>
        <taxon>Ascomycota</taxon>
        <taxon>Pezizomycotina</taxon>
        <taxon>Sordariomycetes</taxon>
        <taxon>Hypocreomycetidae</taxon>
        <taxon>Hypocreales</taxon>
        <taxon>Nectriaceae</taxon>
        <taxon>Fusarium</taxon>
    </lineage>
</organism>
<protein>
    <submittedName>
        <fullName evidence="1">Uncharacterized protein</fullName>
    </submittedName>
</protein>
<evidence type="ECO:0000313" key="1">
    <source>
        <dbReference type="EMBL" id="PTD09352.1"/>
    </source>
</evidence>
<sequence length="71" mass="8598">MILYLHYYAPFERSILIHIHDAGDPVKRYNCQMRSYSSFLYYSHHSVSRSLPGDVASPKHWHYVHLSWRFE</sequence>
<name>A0A2T4H0M5_FUSCU</name>
<dbReference type="AlphaFoldDB" id="A0A2T4H0M5"/>
<proteinExistence type="predicted"/>
<evidence type="ECO:0000313" key="2">
    <source>
        <dbReference type="Proteomes" id="UP000241587"/>
    </source>
</evidence>
<accession>A0A2T4H0M5</accession>
<gene>
    <name evidence="1" type="ORF">FCULG_00007803</name>
</gene>